<dbReference type="RefSeq" id="WP_112786259.1">
    <property type="nucleotide sequence ID" value="NZ_CP030041.1"/>
</dbReference>
<feature type="coiled-coil region" evidence="5">
    <location>
        <begin position="133"/>
        <end position="160"/>
    </location>
</feature>
<evidence type="ECO:0000256" key="4">
    <source>
        <dbReference type="ARBA" id="ARBA00023163"/>
    </source>
</evidence>
<evidence type="ECO:0000256" key="2">
    <source>
        <dbReference type="ARBA" id="ARBA00023015"/>
    </source>
</evidence>
<dbReference type="InterPro" id="IPR036388">
    <property type="entry name" value="WH-like_DNA-bd_sf"/>
</dbReference>
<dbReference type="NCBIfam" id="TIGR02937">
    <property type="entry name" value="sigma70-ECF"/>
    <property type="match status" value="1"/>
</dbReference>
<dbReference type="Proteomes" id="UP000248688">
    <property type="component" value="Chromosome"/>
</dbReference>
<keyword evidence="3" id="KW-0731">Sigma factor</keyword>
<evidence type="ECO:0000256" key="6">
    <source>
        <dbReference type="SAM" id="MobiDB-lite"/>
    </source>
</evidence>
<dbReference type="PANTHER" id="PTHR43133:SF46">
    <property type="entry name" value="RNA POLYMERASE SIGMA-70 FACTOR ECF SUBFAMILY"/>
    <property type="match status" value="1"/>
</dbReference>
<keyword evidence="8" id="KW-1185">Reference proteome</keyword>
<dbReference type="InterPro" id="IPR013325">
    <property type="entry name" value="RNA_pol_sigma_r2"/>
</dbReference>
<sequence length="217" mass="25553">MSTQKLSEHDCVKWSESSREDDSNKYGHMTDAELWEIFRSGDESAFVHIYNMYFEELCHYGVQYVQLPIVEDCVQDLFVDLRRKRGKLPAIKKTIRLFLFQALKHRIFNVLKKNSPEYRSEMTGCKFGVTVSHESLLIMNQQQKETLQKLEKALSSLSEKHREVIYHYFYKGIGYEELKEIMGYDHVKSARNMVYKIVTVLKRVITLTSTAMIIFLS</sequence>
<accession>A0A2Z4IPX6</accession>
<dbReference type="OrthoDB" id="9150024at2"/>
<dbReference type="SUPFAM" id="SSF88946">
    <property type="entry name" value="Sigma2 domain of RNA polymerase sigma factors"/>
    <property type="match status" value="1"/>
</dbReference>
<dbReference type="SUPFAM" id="SSF88659">
    <property type="entry name" value="Sigma3 and sigma4 domains of RNA polymerase sigma factors"/>
    <property type="match status" value="1"/>
</dbReference>
<dbReference type="EMBL" id="CP030041">
    <property type="protein sequence ID" value="AWW32887.1"/>
    <property type="molecule type" value="Genomic_DNA"/>
</dbReference>
<dbReference type="InterPro" id="IPR039425">
    <property type="entry name" value="RNA_pol_sigma-70-like"/>
</dbReference>
<organism evidence="7 8">
    <name type="scientific">Echinicola strongylocentroti</name>
    <dbReference type="NCBI Taxonomy" id="1795355"/>
    <lineage>
        <taxon>Bacteria</taxon>
        <taxon>Pseudomonadati</taxon>
        <taxon>Bacteroidota</taxon>
        <taxon>Cytophagia</taxon>
        <taxon>Cytophagales</taxon>
        <taxon>Cyclobacteriaceae</taxon>
        <taxon>Echinicola</taxon>
    </lineage>
</organism>
<dbReference type="KEGG" id="est:DN752_23620"/>
<reference evidence="7 8" key="1">
    <citation type="submission" date="2018-06" db="EMBL/GenBank/DDBJ databases">
        <title>Echinicola strongylocentroti sp. nov., isolated from a sea urchin Strongylocentrotus intermedius.</title>
        <authorList>
            <person name="Bae S.S."/>
        </authorList>
    </citation>
    <scope>NUCLEOTIDE SEQUENCE [LARGE SCALE GENOMIC DNA]</scope>
    <source>
        <strain evidence="7 8">MEBiC08714</strain>
    </source>
</reference>
<evidence type="ECO:0000256" key="1">
    <source>
        <dbReference type="ARBA" id="ARBA00010641"/>
    </source>
</evidence>
<dbReference type="PANTHER" id="PTHR43133">
    <property type="entry name" value="RNA POLYMERASE ECF-TYPE SIGMA FACTO"/>
    <property type="match status" value="1"/>
</dbReference>
<feature type="region of interest" description="Disordered" evidence="6">
    <location>
        <begin position="1"/>
        <end position="24"/>
    </location>
</feature>
<evidence type="ECO:0000313" key="7">
    <source>
        <dbReference type="EMBL" id="AWW32887.1"/>
    </source>
</evidence>
<protein>
    <submittedName>
        <fullName evidence="7">Sigma-70 family RNA polymerase sigma factor</fullName>
    </submittedName>
</protein>
<dbReference type="GO" id="GO:0006352">
    <property type="term" value="P:DNA-templated transcription initiation"/>
    <property type="evidence" value="ECO:0007669"/>
    <property type="project" value="InterPro"/>
</dbReference>
<keyword evidence="4" id="KW-0804">Transcription</keyword>
<dbReference type="InterPro" id="IPR014284">
    <property type="entry name" value="RNA_pol_sigma-70_dom"/>
</dbReference>
<dbReference type="Gene3D" id="1.10.10.10">
    <property type="entry name" value="Winged helix-like DNA-binding domain superfamily/Winged helix DNA-binding domain"/>
    <property type="match status" value="1"/>
</dbReference>
<proteinExistence type="inferred from homology"/>
<gene>
    <name evidence="7" type="ORF">DN752_23620</name>
</gene>
<dbReference type="GO" id="GO:0016987">
    <property type="term" value="F:sigma factor activity"/>
    <property type="evidence" value="ECO:0007669"/>
    <property type="project" value="UniProtKB-KW"/>
</dbReference>
<dbReference type="AlphaFoldDB" id="A0A2Z4IPX6"/>
<dbReference type="InterPro" id="IPR013324">
    <property type="entry name" value="RNA_pol_sigma_r3/r4-like"/>
</dbReference>
<keyword evidence="5" id="KW-0175">Coiled coil</keyword>
<name>A0A2Z4IPX6_9BACT</name>
<dbReference type="Gene3D" id="1.10.1740.10">
    <property type="match status" value="1"/>
</dbReference>
<evidence type="ECO:0000256" key="3">
    <source>
        <dbReference type="ARBA" id="ARBA00023082"/>
    </source>
</evidence>
<evidence type="ECO:0000256" key="5">
    <source>
        <dbReference type="SAM" id="Coils"/>
    </source>
</evidence>
<keyword evidence="2" id="KW-0805">Transcription regulation</keyword>
<comment type="similarity">
    <text evidence="1">Belongs to the sigma-70 factor family. ECF subfamily.</text>
</comment>
<evidence type="ECO:0000313" key="8">
    <source>
        <dbReference type="Proteomes" id="UP000248688"/>
    </source>
</evidence>